<sequence length="211" mass="22006">RGTALVLANFMLVVSFDKAFFGPPAAGVPIVLQRAEHFRIGQSKFRQQKLRRKNALHPCLAIRDVRFRSDGEETGASTSSEVRTCLIWMTKMLSTLGGGVAVDDGVINVGEANLSSLDDGDVDEARSSGGLTGGLEDVEGGGGASGDLVELLGADGADVVNADVKGEDVFSLSAIKCDVMIACAGGVACADSLCKKRPNASPSLNKSFRNM</sequence>
<dbReference type="GO" id="GO:0016301">
    <property type="term" value="F:kinase activity"/>
    <property type="evidence" value="ECO:0007669"/>
    <property type="project" value="UniProtKB-KW"/>
</dbReference>
<feature type="non-terminal residue" evidence="2">
    <location>
        <position position="1"/>
    </location>
</feature>
<accession>A0A5A7RAK9</accession>
<keyword evidence="3" id="KW-1185">Reference proteome</keyword>
<evidence type="ECO:0000313" key="3">
    <source>
        <dbReference type="Proteomes" id="UP000325081"/>
    </source>
</evidence>
<dbReference type="EMBL" id="BKCP01010626">
    <property type="protein sequence ID" value="GER53637.1"/>
    <property type="molecule type" value="Genomic_DNA"/>
</dbReference>
<proteinExistence type="predicted"/>
<organism evidence="2 3">
    <name type="scientific">Striga asiatica</name>
    <name type="common">Asiatic witchweed</name>
    <name type="synonym">Buchnera asiatica</name>
    <dbReference type="NCBI Taxonomy" id="4170"/>
    <lineage>
        <taxon>Eukaryota</taxon>
        <taxon>Viridiplantae</taxon>
        <taxon>Streptophyta</taxon>
        <taxon>Embryophyta</taxon>
        <taxon>Tracheophyta</taxon>
        <taxon>Spermatophyta</taxon>
        <taxon>Magnoliopsida</taxon>
        <taxon>eudicotyledons</taxon>
        <taxon>Gunneridae</taxon>
        <taxon>Pentapetalae</taxon>
        <taxon>asterids</taxon>
        <taxon>lamiids</taxon>
        <taxon>Lamiales</taxon>
        <taxon>Orobanchaceae</taxon>
        <taxon>Buchnereae</taxon>
        <taxon>Striga</taxon>
    </lineage>
</organism>
<reference evidence="3" key="1">
    <citation type="journal article" date="2019" name="Curr. Biol.">
        <title>Genome Sequence of Striga asiatica Provides Insight into the Evolution of Plant Parasitism.</title>
        <authorList>
            <person name="Yoshida S."/>
            <person name="Kim S."/>
            <person name="Wafula E.K."/>
            <person name="Tanskanen J."/>
            <person name="Kim Y.M."/>
            <person name="Honaas L."/>
            <person name="Yang Z."/>
            <person name="Spallek T."/>
            <person name="Conn C.E."/>
            <person name="Ichihashi Y."/>
            <person name="Cheong K."/>
            <person name="Cui S."/>
            <person name="Der J.P."/>
            <person name="Gundlach H."/>
            <person name="Jiao Y."/>
            <person name="Hori C."/>
            <person name="Ishida J.K."/>
            <person name="Kasahara H."/>
            <person name="Kiba T."/>
            <person name="Kim M.S."/>
            <person name="Koo N."/>
            <person name="Laohavisit A."/>
            <person name="Lee Y.H."/>
            <person name="Lumba S."/>
            <person name="McCourt P."/>
            <person name="Mortimer J.C."/>
            <person name="Mutuku J.M."/>
            <person name="Nomura T."/>
            <person name="Sasaki-Sekimoto Y."/>
            <person name="Seto Y."/>
            <person name="Wang Y."/>
            <person name="Wakatake T."/>
            <person name="Sakakibara H."/>
            <person name="Demura T."/>
            <person name="Yamaguchi S."/>
            <person name="Yoneyama K."/>
            <person name="Manabe R.I."/>
            <person name="Nelson D.C."/>
            <person name="Schulman A.H."/>
            <person name="Timko M.P."/>
            <person name="dePamphilis C.W."/>
            <person name="Choi D."/>
            <person name="Shirasu K."/>
        </authorList>
    </citation>
    <scope>NUCLEOTIDE SEQUENCE [LARGE SCALE GENOMIC DNA]</scope>
    <source>
        <strain evidence="3">cv. UVA1</strain>
    </source>
</reference>
<feature type="signal peptide" evidence="1">
    <location>
        <begin position="1"/>
        <end position="27"/>
    </location>
</feature>
<keyword evidence="1" id="KW-0732">Signal</keyword>
<name>A0A5A7RAK9_STRAF</name>
<gene>
    <name evidence="2" type="ORF">STAS_31168</name>
</gene>
<evidence type="ECO:0000256" key="1">
    <source>
        <dbReference type="SAM" id="SignalP"/>
    </source>
</evidence>
<keyword evidence="2" id="KW-0418">Kinase</keyword>
<dbReference type="Proteomes" id="UP000325081">
    <property type="component" value="Unassembled WGS sequence"/>
</dbReference>
<keyword evidence="2" id="KW-0808">Transferase</keyword>
<dbReference type="AlphaFoldDB" id="A0A5A7RAK9"/>
<evidence type="ECO:0000313" key="2">
    <source>
        <dbReference type="EMBL" id="GER53637.1"/>
    </source>
</evidence>
<comment type="caution">
    <text evidence="2">The sequence shown here is derived from an EMBL/GenBank/DDBJ whole genome shotgun (WGS) entry which is preliminary data.</text>
</comment>
<feature type="chain" id="PRO_5022858850" evidence="1">
    <location>
        <begin position="28"/>
        <end position="211"/>
    </location>
</feature>
<protein>
    <submittedName>
        <fullName evidence="2">Sensor histidine kinase/response regulator</fullName>
    </submittedName>
</protein>